<accession>A0A7R8V0V4</accession>
<dbReference type="Pfam" id="PF00046">
    <property type="entry name" value="Homeodomain"/>
    <property type="match status" value="1"/>
</dbReference>
<sequence>MLVFIVTPQWKINLTSVYPQPSGGYKSRNSQHSFVKARSSDSSDTESEPGIQLKRKQRRSRTTFTAEQLEALERAFARTQYPDVYTREELAQSTGLTEARIQVWFSNRRARLRKHTGAGMSSMGPPLSSLSGLPISSMTQYSPTAPSSDPHHQMAGYDLVAAQSQHGFTAGSFQHPHFGGQNYYHQDYSKLSVEDFSKLAADNASKMTPSLPTDSYAKGIAEVNWSQSYGTHPGQTYTHPASNDYAAAAHLHQANTAAAIYSNPVASQAKYWS</sequence>
<dbReference type="InterPro" id="IPR000047">
    <property type="entry name" value="HTH_motif"/>
</dbReference>
<feature type="DNA-binding region" description="Homeobox" evidence="5">
    <location>
        <begin position="57"/>
        <end position="116"/>
    </location>
</feature>
<name>A0A7R8V0V4_HERIL</name>
<dbReference type="FunFam" id="1.10.10.60:FF:000474">
    <property type="entry name" value="Blast:Protein gooseberry-neuro"/>
    <property type="match status" value="1"/>
</dbReference>
<comment type="subcellular location">
    <subcellularLocation>
        <location evidence="1 5 6">Nucleus</location>
    </subcellularLocation>
</comment>
<evidence type="ECO:0000259" key="8">
    <source>
        <dbReference type="PROSITE" id="PS50071"/>
    </source>
</evidence>
<dbReference type="GO" id="GO:0000981">
    <property type="term" value="F:DNA-binding transcription factor activity, RNA polymerase II-specific"/>
    <property type="evidence" value="ECO:0007669"/>
    <property type="project" value="InterPro"/>
</dbReference>
<dbReference type="InterPro" id="IPR009057">
    <property type="entry name" value="Homeodomain-like_sf"/>
</dbReference>
<evidence type="ECO:0000256" key="1">
    <source>
        <dbReference type="ARBA" id="ARBA00004123"/>
    </source>
</evidence>
<dbReference type="InParanoid" id="A0A7R8V0V4"/>
<keyword evidence="2 5" id="KW-0238">DNA-binding</keyword>
<evidence type="ECO:0000256" key="7">
    <source>
        <dbReference type="SAM" id="MobiDB-lite"/>
    </source>
</evidence>
<proteinExistence type="predicted"/>
<keyword evidence="10" id="KW-1185">Reference proteome</keyword>
<dbReference type="SMART" id="SM00389">
    <property type="entry name" value="HOX"/>
    <property type="match status" value="1"/>
</dbReference>
<dbReference type="OrthoDB" id="3225452at2759"/>
<dbReference type="InterPro" id="IPR017970">
    <property type="entry name" value="Homeobox_CS"/>
</dbReference>
<keyword evidence="4 5" id="KW-0539">Nucleus</keyword>
<dbReference type="PROSITE" id="PS00027">
    <property type="entry name" value="HOMEOBOX_1"/>
    <property type="match status" value="1"/>
</dbReference>
<dbReference type="PROSITE" id="PS50071">
    <property type="entry name" value="HOMEOBOX_2"/>
    <property type="match status" value="1"/>
</dbReference>
<dbReference type="PANTHER" id="PTHR24329:SF543">
    <property type="entry name" value="FI01017P-RELATED"/>
    <property type="match status" value="1"/>
</dbReference>
<protein>
    <recommendedName>
        <fullName evidence="8">Homeobox domain-containing protein</fullName>
    </recommendedName>
</protein>
<evidence type="ECO:0000256" key="5">
    <source>
        <dbReference type="PROSITE-ProRule" id="PRU00108"/>
    </source>
</evidence>
<evidence type="ECO:0000256" key="3">
    <source>
        <dbReference type="ARBA" id="ARBA00023155"/>
    </source>
</evidence>
<evidence type="ECO:0000313" key="9">
    <source>
        <dbReference type="EMBL" id="CAD7089574.1"/>
    </source>
</evidence>
<organism evidence="9 10">
    <name type="scientific">Hermetia illucens</name>
    <name type="common">Black soldier fly</name>
    <dbReference type="NCBI Taxonomy" id="343691"/>
    <lineage>
        <taxon>Eukaryota</taxon>
        <taxon>Metazoa</taxon>
        <taxon>Ecdysozoa</taxon>
        <taxon>Arthropoda</taxon>
        <taxon>Hexapoda</taxon>
        <taxon>Insecta</taxon>
        <taxon>Pterygota</taxon>
        <taxon>Neoptera</taxon>
        <taxon>Endopterygota</taxon>
        <taxon>Diptera</taxon>
        <taxon>Brachycera</taxon>
        <taxon>Stratiomyomorpha</taxon>
        <taxon>Stratiomyidae</taxon>
        <taxon>Hermetiinae</taxon>
        <taxon>Hermetia</taxon>
    </lineage>
</organism>
<reference evidence="9 10" key="1">
    <citation type="submission" date="2020-11" db="EMBL/GenBank/DDBJ databases">
        <authorList>
            <person name="Wallbank WR R."/>
            <person name="Pardo Diaz C."/>
            <person name="Kozak K."/>
            <person name="Martin S."/>
            <person name="Jiggins C."/>
            <person name="Moest M."/>
            <person name="Warren A I."/>
            <person name="Generalovic N T."/>
            <person name="Byers J.R.P. K."/>
            <person name="Montejo-Kovacevich G."/>
            <person name="Yen C E."/>
        </authorList>
    </citation>
    <scope>NUCLEOTIDE SEQUENCE [LARGE SCALE GENOMIC DNA]</scope>
</reference>
<evidence type="ECO:0000256" key="2">
    <source>
        <dbReference type="ARBA" id="ARBA00023125"/>
    </source>
</evidence>
<evidence type="ECO:0000256" key="6">
    <source>
        <dbReference type="RuleBase" id="RU000682"/>
    </source>
</evidence>
<evidence type="ECO:0000256" key="4">
    <source>
        <dbReference type="ARBA" id="ARBA00023242"/>
    </source>
</evidence>
<dbReference type="InterPro" id="IPR001356">
    <property type="entry name" value="HD"/>
</dbReference>
<dbReference type="InterPro" id="IPR050649">
    <property type="entry name" value="Paired_Homeobox_TFs"/>
</dbReference>
<dbReference type="PANTHER" id="PTHR24329">
    <property type="entry name" value="HOMEOBOX PROTEIN ARISTALESS"/>
    <property type="match status" value="1"/>
</dbReference>
<keyword evidence="3 5" id="KW-0371">Homeobox</keyword>
<dbReference type="AlphaFoldDB" id="A0A7R8V0V4"/>
<feature type="region of interest" description="Disordered" evidence="7">
    <location>
        <begin position="21"/>
        <end position="62"/>
    </location>
</feature>
<dbReference type="SUPFAM" id="SSF46689">
    <property type="entry name" value="Homeodomain-like"/>
    <property type="match status" value="1"/>
</dbReference>
<dbReference type="GO" id="GO:0000977">
    <property type="term" value="F:RNA polymerase II transcription regulatory region sequence-specific DNA binding"/>
    <property type="evidence" value="ECO:0007669"/>
    <property type="project" value="TreeGrafter"/>
</dbReference>
<dbReference type="Proteomes" id="UP000594454">
    <property type="component" value="Chromosome 4"/>
</dbReference>
<gene>
    <name evidence="9" type="ORF">HERILL_LOCUS12115</name>
</gene>
<evidence type="ECO:0000313" key="10">
    <source>
        <dbReference type="Proteomes" id="UP000594454"/>
    </source>
</evidence>
<dbReference type="EMBL" id="LR899012">
    <property type="protein sequence ID" value="CAD7089574.1"/>
    <property type="molecule type" value="Genomic_DNA"/>
</dbReference>
<dbReference type="CDD" id="cd00086">
    <property type="entry name" value="homeodomain"/>
    <property type="match status" value="1"/>
</dbReference>
<dbReference type="GO" id="GO:0005634">
    <property type="term" value="C:nucleus"/>
    <property type="evidence" value="ECO:0007669"/>
    <property type="project" value="UniProtKB-SubCell"/>
</dbReference>
<dbReference type="Gene3D" id="1.10.10.60">
    <property type="entry name" value="Homeodomain-like"/>
    <property type="match status" value="1"/>
</dbReference>
<feature type="domain" description="Homeobox" evidence="8">
    <location>
        <begin position="55"/>
        <end position="115"/>
    </location>
</feature>
<dbReference type="PRINTS" id="PR00031">
    <property type="entry name" value="HTHREPRESSR"/>
</dbReference>